<dbReference type="Proteomes" id="UP000279307">
    <property type="component" value="Chromosome 8"/>
</dbReference>
<comment type="caution">
    <text evidence="2">The sequence shown here is derived from an EMBL/GenBank/DDBJ whole genome shotgun (WGS) entry which is preliminary data.</text>
</comment>
<keyword evidence="1" id="KW-1133">Transmembrane helix</keyword>
<protein>
    <submittedName>
        <fullName evidence="2">Uncharacterized protein</fullName>
    </submittedName>
</protein>
<sequence length="63" mass="7251">MIRSFRSQEGRLERGIMGYEHRVMKICILYMLSVIFAVYAAEDVEMSSGGDERRPAKSRPVNL</sequence>
<keyword evidence="1" id="KW-0472">Membrane</keyword>
<feature type="transmembrane region" description="Helical" evidence="1">
    <location>
        <begin position="21"/>
        <end position="41"/>
    </location>
</feature>
<evidence type="ECO:0000256" key="1">
    <source>
        <dbReference type="SAM" id="Phobius"/>
    </source>
</evidence>
<accession>A0A3L8DFN3</accession>
<feature type="non-terminal residue" evidence="2">
    <location>
        <position position="63"/>
    </location>
</feature>
<gene>
    <name evidence="2" type="ORF">DMN91_007761</name>
</gene>
<evidence type="ECO:0000313" key="3">
    <source>
        <dbReference type="Proteomes" id="UP000279307"/>
    </source>
</evidence>
<reference evidence="2 3" key="1">
    <citation type="journal article" date="2018" name="Genome Res.">
        <title>The genomic architecture and molecular evolution of ant odorant receptors.</title>
        <authorList>
            <person name="McKenzie S.K."/>
            <person name="Kronauer D.J.C."/>
        </authorList>
    </citation>
    <scope>NUCLEOTIDE SEQUENCE [LARGE SCALE GENOMIC DNA]</scope>
    <source>
        <strain evidence="2">Clonal line C1</strain>
    </source>
</reference>
<dbReference type="EMBL" id="QOIP01000008">
    <property type="protein sequence ID" value="RLU19204.1"/>
    <property type="molecule type" value="Genomic_DNA"/>
</dbReference>
<keyword evidence="1" id="KW-0812">Transmembrane</keyword>
<organism evidence="2 3">
    <name type="scientific">Ooceraea biroi</name>
    <name type="common">Clonal raider ant</name>
    <name type="synonym">Cerapachys biroi</name>
    <dbReference type="NCBI Taxonomy" id="2015173"/>
    <lineage>
        <taxon>Eukaryota</taxon>
        <taxon>Metazoa</taxon>
        <taxon>Ecdysozoa</taxon>
        <taxon>Arthropoda</taxon>
        <taxon>Hexapoda</taxon>
        <taxon>Insecta</taxon>
        <taxon>Pterygota</taxon>
        <taxon>Neoptera</taxon>
        <taxon>Endopterygota</taxon>
        <taxon>Hymenoptera</taxon>
        <taxon>Apocrita</taxon>
        <taxon>Aculeata</taxon>
        <taxon>Formicoidea</taxon>
        <taxon>Formicidae</taxon>
        <taxon>Dorylinae</taxon>
        <taxon>Ooceraea</taxon>
    </lineage>
</organism>
<dbReference type="OrthoDB" id="5984008at2759"/>
<proteinExistence type="predicted"/>
<evidence type="ECO:0000313" key="2">
    <source>
        <dbReference type="EMBL" id="RLU19204.1"/>
    </source>
</evidence>
<name>A0A3L8DFN3_OOCBI</name>
<dbReference type="AlphaFoldDB" id="A0A3L8DFN3"/>